<evidence type="ECO:0000313" key="8">
    <source>
        <dbReference type="EMBL" id="TKD51788.1"/>
    </source>
</evidence>
<keyword evidence="2 8" id="KW-0121">Carboxypeptidase</keyword>
<dbReference type="CDD" id="cd07025">
    <property type="entry name" value="Peptidase_S66"/>
    <property type="match status" value="1"/>
</dbReference>
<reference evidence="8 9" key="1">
    <citation type="submission" date="2019-04" db="EMBL/GenBank/DDBJ databases">
        <authorList>
            <person name="Yang Y."/>
            <person name="Wei D."/>
        </authorList>
    </citation>
    <scope>NUCLEOTIDE SEQUENCE [LARGE SCALE GENOMIC DNA]</scope>
    <source>
        <strain evidence="8 9">L-1-4w-11</strain>
    </source>
</reference>
<organism evidence="8 9">
    <name type="scientific">Sphingomonas baiyangensis</name>
    <dbReference type="NCBI Taxonomy" id="2572576"/>
    <lineage>
        <taxon>Bacteria</taxon>
        <taxon>Pseudomonadati</taxon>
        <taxon>Pseudomonadota</taxon>
        <taxon>Alphaproteobacteria</taxon>
        <taxon>Sphingomonadales</taxon>
        <taxon>Sphingomonadaceae</taxon>
        <taxon>Sphingomonas</taxon>
    </lineage>
</organism>
<evidence type="ECO:0000256" key="3">
    <source>
        <dbReference type="ARBA" id="ARBA00022670"/>
    </source>
</evidence>
<dbReference type="Gene3D" id="3.40.50.10740">
    <property type="entry name" value="Class I glutamine amidotransferase-like"/>
    <property type="match status" value="1"/>
</dbReference>
<evidence type="ECO:0000313" key="9">
    <source>
        <dbReference type="Proteomes" id="UP000309138"/>
    </source>
</evidence>
<dbReference type="InterPro" id="IPR003507">
    <property type="entry name" value="S66_fam"/>
</dbReference>
<feature type="domain" description="LD-carboxypeptidase N-terminal" evidence="6">
    <location>
        <begin position="3"/>
        <end position="117"/>
    </location>
</feature>
<evidence type="ECO:0000259" key="6">
    <source>
        <dbReference type="Pfam" id="PF02016"/>
    </source>
</evidence>
<evidence type="ECO:0000256" key="2">
    <source>
        <dbReference type="ARBA" id="ARBA00022645"/>
    </source>
</evidence>
<accession>A0A4V5PTY0</accession>
<gene>
    <name evidence="8" type="ORF">FBR43_14275</name>
</gene>
<dbReference type="Gene3D" id="3.50.30.60">
    <property type="entry name" value="LD-carboxypeptidase A C-terminal domain-like"/>
    <property type="match status" value="1"/>
</dbReference>
<feature type="domain" description="LD-carboxypeptidase C-terminal" evidence="7">
    <location>
        <begin position="166"/>
        <end position="273"/>
    </location>
</feature>
<dbReference type="InterPro" id="IPR040921">
    <property type="entry name" value="Peptidase_S66C"/>
</dbReference>
<comment type="similarity">
    <text evidence="1">Belongs to the peptidase S66 family.</text>
</comment>
<keyword evidence="5" id="KW-0720">Serine protease</keyword>
<dbReference type="SUPFAM" id="SSF52317">
    <property type="entry name" value="Class I glutamine amidotransferase-like"/>
    <property type="match status" value="1"/>
</dbReference>
<evidence type="ECO:0000256" key="1">
    <source>
        <dbReference type="ARBA" id="ARBA00010233"/>
    </source>
</evidence>
<dbReference type="RefSeq" id="WP_136943724.1">
    <property type="nucleotide sequence ID" value="NZ_SWKR01000002.1"/>
</dbReference>
<name>A0A4V5PTY0_9SPHN</name>
<dbReference type="EMBL" id="SWKR01000002">
    <property type="protein sequence ID" value="TKD51788.1"/>
    <property type="molecule type" value="Genomic_DNA"/>
</dbReference>
<dbReference type="SUPFAM" id="SSF141986">
    <property type="entry name" value="LD-carboxypeptidase A C-terminal domain-like"/>
    <property type="match status" value="1"/>
</dbReference>
<sequence length="274" mass="29642">MKIAVCAPARSIQPLAAARGQAFAALYFPQAELVYDPQCFVVEGHFAGNDALRAETLLRYANDPAFDAIWFARGGYGSNRILDEVLPALGPAAREKTYMGYSDMGFLLGALYARGIGKPVHGPMSTEATEANRAAPIWRALAWLTAQDRRALEPSLGDGRPGAAFNMAILTAMLGTPYVPDLTDHVLMLEEVGEAVYRIDRMMWQIARATQLRGIAGIRLGSVTAITEGAGEAEFGESLDGIMQRWCREMGVPYLGRARVGHDADNHVVPFGVA</sequence>
<dbReference type="Pfam" id="PF17676">
    <property type="entry name" value="Peptidase_S66C"/>
    <property type="match status" value="1"/>
</dbReference>
<dbReference type="InterPro" id="IPR027461">
    <property type="entry name" value="Carboxypeptidase_A_C_sf"/>
</dbReference>
<protein>
    <submittedName>
        <fullName evidence="8">LD-carboxypeptidase</fullName>
    </submittedName>
</protein>
<evidence type="ECO:0000256" key="4">
    <source>
        <dbReference type="ARBA" id="ARBA00022801"/>
    </source>
</evidence>
<evidence type="ECO:0000259" key="7">
    <source>
        <dbReference type="Pfam" id="PF17676"/>
    </source>
</evidence>
<dbReference type="GO" id="GO:0006508">
    <property type="term" value="P:proteolysis"/>
    <property type="evidence" value="ECO:0007669"/>
    <property type="project" value="UniProtKB-KW"/>
</dbReference>
<dbReference type="Proteomes" id="UP000309138">
    <property type="component" value="Unassembled WGS sequence"/>
</dbReference>
<keyword evidence="4" id="KW-0378">Hydrolase</keyword>
<keyword evidence="9" id="KW-1185">Reference proteome</keyword>
<proteinExistence type="inferred from homology"/>
<dbReference type="OrthoDB" id="9807329at2"/>
<dbReference type="AlphaFoldDB" id="A0A4V5PTY0"/>
<dbReference type="PANTHER" id="PTHR30237:SF2">
    <property type="entry name" value="MUREIN TETRAPEPTIDE CARBOXYPEPTIDASE"/>
    <property type="match status" value="1"/>
</dbReference>
<evidence type="ECO:0000256" key="5">
    <source>
        <dbReference type="ARBA" id="ARBA00022825"/>
    </source>
</evidence>
<dbReference type="InterPro" id="IPR029062">
    <property type="entry name" value="Class_I_gatase-like"/>
</dbReference>
<dbReference type="GO" id="GO:0004180">
    <property type="term" value="F:carboxypeptidase activity"/>
    <property type="evidence" value="ECO:0007669"/>
    <property type="project" value="UniProtKB-KW"/>
</dbReference>
<dbReference type="InterPro" id="IPR027478">
    <property type="entry name" value="LdcA_N"/>
</dbReference>
<keyword evidence="3" id="KW-0645">Protease</keyword>
<dbReference type="GO" id="GO:0008236">
    <property type="term" value="F:serine-type peptidase activity"/>
    <property type="evidence" value="ECO:0007669"/>
    <property type="project" value="UniProtKB-KW"/>
</dbReference>
<dbReference type="Pfam" id="PF02016">
    <property type="entry name" value="Peptidase_S66"/>
    <property type="match status" value="1"/>
</dbReference>
<comment type="caution">
    <text evidence="8">The sequence shown here is derived from an EMBL/GenBank/DDBJ whole genome shotgun (WGS) entry which is preliminary data.</text>
</comment>
<dbReference type="InterPro" id="IPR040449">
    <property type="entry name" value="Peptidase_S66_N"/>
</dbReference>
<dbReference type="PANTHER" id="PTHR30237">
    <property type="entry name" value="MURAMOYLTETRAPEPTIDE CARBOXYPEPTIDASE"/>
    <property type="match status" value="1"/>
</dbReference>